<keyword evidence="4" id="KW-0732">Signal</keyword>
<keyword evidence="2" id="KW-0843">Virulence</keyword>
<feature type="signal peptide" evidence="4">
    <location>
        <begin position="1"/>
        <end position="18"/>
    </location>
</feature>
<feature type="domain" description="LysM" evidence="5">
    <location>
        <begin position="210"/>
        <end position="256"/>
    </location>
</feature>
<dbReference type="PROSITE" id="PS51782">
    <property type="entry name" value="LYSM"/>
    <property type="match status" value="3"/>
</dbReference>
<reference evidence="6" key="1">
    <citation type="journal article" date="2016" name="Sci. Rep.">
        <title>Molecular characterization of firefly nuptial gifts: a multi-omics approach sheds light on postcopulatory sexual selection.</title>
        <authorList>
            <person name="Al-Wathiqui N."/>
            <person name="Fallon T.R."/>
            <person name="South A."/>
            <person name="Weng J.K."/>
            <person name="Lewis S.M."/>
        </authorList>
    </citation>
    <scope>NUCLEOTIDE SEQUENCE</scope>
</reference>
<evidence type="ECO:0000259" key="5">
    <source>
        <dbReference type="PROSITE" id="PS51782"/>
    </source>
</evidence>
<evidence type="ECO:0000256" key="1">
    <source>
        <dbReference type="ARBA" id="ARBA00022669"/>
    </source>
</evidence>
<feature type="compositionally biased region" description="Pro residues" evidence="3">
    <location>
        <begin position="178"/>
        <end position="188"/>
    </location>
</feature>
<evidence type="ECO:0000256" key="2">
    <source>
        <dbReference type="ARBA" id="ARBA00023026"/>
    </source>
</evidence>
<dbReference type="AlphaFoldDB" id="A0A1Y1LQN8"/>
<evidence type="ECO:0000313" key="6">
    <source>
        <dbReference type="EMBL" id="JAV75994.1"/>
    </source>
</evidence>
<name>A0A1Y1LQN8_PHOPY</name>
<dbReference type="CDD" id="cd00118">
    <property type="entry name" value="LysM"/>
    <property type="match status" value="3"/>
</dbReference>
<proteinExistence type="predicted"/>
<feature type="domain" description="LysM" evidence="5">
    <location>
        <begin position="123"/>
        <end position="169"/>
    </location>
</feature>
<dbReference type="InterPro" id="IPR052210">
    <property type="entry name" value="LysM1-like"/>
</dbReference>
<protein>
    <recommendedName>
        <fullName evidence="5">LysM domain-containing protein</fullName>
    </recommendedName>
</protein>
<feature type="domain" description="LysM" evidence="5">
    <location>
        <begin position="30"/>
        <end position="74"/>
    </location>
</feature>
<dbReference type="SUPFAM" id="SSF54106">
    <property type="entry name" value="LysM domain"/>
    <property type="match status" value="2"/>
</dbReference>
<dbReference type="GO" id="GO:0008061">
    <property type="term" value="F:chitin binding"/>
    <property type="evidence" value="ECO:0007669"/>
    <property type="project" value="UniProtKB-KW"/>
</dbReference>
<dbReference type="EMBL" id="GEZM01049344">
    <property type="protein sequence ID" value="JAV75994.1"/>
    <property type="molecule type" value="Transcribed_RNA"/>
</dbReference>
<sequence>MHLKSLFVTACLPRLLCASELHPRGVVCSFSTPANNGDTCDSFCTSWGLDMAKLKSLNPGIQCPDLAVGQNYCVVGTVSTEPDITTQSSTSVRATTTKSTSTLTPSPSSCSPMQPGLAPNCDKFYLVSEGDQCHSIETKFSLSSAQFYAWNPSINAQCTNLWLGYCVCVHAPGEVTTPPTPTPTPTPTKPANGIETPQPTQPNMVSYCSRFKWVKSGDTCANIAAQNGISLADFMKWNPAVGNNCQGLWANAYACVGVVGFTLSTYYHIDCTGDVHNTQTIQMQEDGACINTDCRVGSVNAIPQGICPDGQIQISYWEQPGCTGKWFGYGYTSRNTCRKMWTEGWKFKSLHLRCASEKDDCVSKGTCRIDSEPAKNVC</sequence>
<dbReference type="InterPro" id="IPR036779">
    <property type="entry name" value="LysM_dom_sf"/>
</dbReference>
<feature type="region of interest" description="Disordered" evidence="3">
    <location>
        <begin position="177"/>
        <end position="196"/>
    </location>
</feature>
<accession>A0A1Y1LQN8</accession>
<dbReference type="SMART" id="SM00257">
    <property type="entry name" value="LysM"/>
    <property type="match status" value="3"/>
</dbReference>
<evidence type="ECO:0000256" key="3">
    <source>
        <dbReference type="SAM" id="MobiDB-lite"/>
    </source>
</evidence>
<keyword evidence="1" id="KW-0147">Chitin-binding</keyword>
<dbReference type="InterPro" id="IPR018392">
    <property type="entry name" value="LysM"/>
</dbReference>
<dbReference type="Gene3D" id="3.10.350.10">
    <property type="entry name" value="LysM domain"/>
    <property type="match status" value="3"/>
</dbReference>
<evidence type="ECO:0000256" key="4">
    <source>
        <dbReference type="SAM" id="SignalP"/>
    </source>
</evidence>
<dbReference type="PANTHER" id="PTHR34997">
    <property type="entry name" value="AM15"/>
    <property type="match status" value="1"/>
</dbReference>
<dbReference type="PANTHER" id="PTHR34997:SF1">
    <property type="entry name" value="PEPTIDOGLYCAN-BINDING LYSIN DOMAIN"/>
    <property type="match status" value="1"/>
</dbReference>
<dbReference type="Pfam" id="PF01476">
    <property type="entry name" value="LysM"/>
    <property type="match status" value="3"/>
</dbReference>
<feature type="chain" id="PRO_5012937353" description="LysM domain-containing protein" evidence="4">
    <location>
        <begin position="19"/>
        <end position="378"/>
    </location>
</feature>
<feature type="compositionally biased region" description="Low complexity" evidence="3">
    <location>
        <begin position="88"/>
        <end position="111"/>
    </location>
</feature>
<feature type="region of interest" description="Disordered" evidence="3">
    <location>
        <begin position="86"/>
        <end position="111"/>
    </location>
</feature>
<organism evidence="6">
    <name type="scientific">Photinus pyralis</name>
    <name type="common">Common eastern firefly</name>
    <name type="synonym">Lampyris pyralis</name>
    <dbReference type="NCBI Taxonomy" id="7054"/>
    <lineage>
        <taxon>Eukaryota</taxon>
        <taxon>Metazoa</taxon>
        <taxon>Ecdysozoa</taxon>
        <taxon>Arthropoda</taxon>
        <taxon>Hexapoda</taxon>
        <taxon>Insecta</taxon>
        <taxon>Pterygota</taxon>
        <taxon>Neoptera</taxon>
        <taxon>Endopterygota</taxon>
        <taxon>Coleoptera</taxon>
        <taxon>Polyphaga</taxon>
        <taxon>Elateriformia</taxon>
        <taxon>Elateroidea</taxon>
        <taxon>Lampyridae</taxon>
        <taxon>Lampyrinae</taxon>
        <taxon>Photinus</taxon>
    </lineage>
</organism>